<sequence length="568" mass="63048">MGYEFTPVALPYIASSVICTVLLGTIWRHRDRRGAKGFILDIVGLIFLGLTVTLQMFATTEAQKLFWWNWRFVAGPLMAIGYLLMAVEYTNNEEYITYRTGAALVSIPILTQFLVWTNDSHGWVYSAAISPETGLLVPTFEPLYWLYAVPMTTYLFVGVYLLIRLFLSLPEFKKQAGILIATILFVVVGMIVWWRGFVTLDTLTLTSTVKVVGFYLAVDRLQLLDIVPVARTKVIDNMQDAVFVVNSTNRVVDANPAAKRLVDNDVVVGDSLEEAFPSSQITEFDDVSDAQSELSFEIDGETRHFAIQISPLTSSRGSQTGRLIVLRDITALKNREQELTVLNRIVRHDIRNEMNVISGRSELLEDHVDSAGEQHLELIQESSSHVVDLTQVVGDLVETLSNNADLDLETVHLEPVVWNQLEKARISYPSAEFAMDGELPTDVTVRADEMLSSVFTNLFNNAVLHNNSAKPRVTLSVDERDETVVIRVADNGPGIPEGQRDEIFGRGQKGLESEGTGIGLYLVATLVDGYGGDVWVEESDEGGAAFNVQLTKATNESETRTVAQSKTD</sequence>
<dbReference type="InterPro" id="IPR003594">
    <property type="entry name" value="HATPase_dom"/>
</dbReference>
<dbReference type="InterPro" id="IPR003661">
    <property type="entry name" value="HisK_dim/P_dom"/>
</dbReference>
<dbReference type="InterPro" id="IPR031621">
    <property type="entry name" value="HisKA_7TM"/>
</dbReference>
<dbReference type="CDD" id="cd00075">
    <property type="entry name" value="HATPase"/>
    <property type="match status" value="1"/>
</dbReference>
<evidence type="ECO:0000256" key="1">
    <source>
        <dbReference type="ARBA" id="ARBA00000085"/>
    </source>
</evidence>
<dbReference type="PANTHER" id="PTHR42878:SF15">
    <property type="entry name" value="BACTERIOPHYTOCHROME"/>
    <property type="match status" value="1"/>
</dbReference>
<keyword evidence="5" id="KW-0418">Kinase</keyword>
<dbReference type="CDD" id="cd00130">
    <property type="entry name" value="PAS"/>
    <property type="match status" value="1"/>
</dbReference>
<feature type="transmembrane region" description="Helical" evidence="7">
    <location>
        <begin position="96"/>
        <end position="116"/>
    </location>
</feature>
<dbReference type="InterPro" id="IPR036097">
    <property type="entry name" value="HisK_dim/P_sf"/>
</dbReference>
<feature type="domain" description="PAC" evidence="9">
    <location>
        <begin position="288"/>
        <end position="341"/>
    </location>
</feature>
<dbReference type="EMBL" id="CP058601">
    <property type="protein sequence ID" value="QLG48068.1"/>
    <property type="molecule type" value="Genomic_DNA"/>
</dbReference>
<keyword evidence="7" id="KW-1133">Transmembrane helix</keyword>
<dbReference type="Gene3D" id="1.10.287.130">
    <property type="match status" value="1"/>
</dbReference>
<evidence type="ECO:0000256" key="6">
    <source>
        <dbReference type="ARBA" id="ARBA00023136"/>
    </source>
</evidence>
<dbReference type="RefSeq" id="WP_179259809.1">
    <property type="nucleotide sequence ID" value="NZ_CP058601.1"/>
</dbReference>
<dbReference type="Pfam" id="PF16927">
    <property type="entry name" value="HisKA_7TM"/>
    <property type="match status" value="1"/>
</dbReference>
<gene>
    <name evidence="10" type="ORF">HYG82_04005</name>
</gene>
<evidence type="ECO:0000256" key="2">
    <source>
        <dbReference type="ARBA" id="ARBA00012438"/>
    </source>
</evidence>
<dbReference type="KEGG" id="haly:HYG82_04005"/>
<dbReference type="OrthoDB" id="3369at2157"/>
<feature type="transmembrane region" description="Helical" evidence="7">
    <location>
        <begin position="175"/>
        <end position="194"/>
    </location>
</feature>
<dbReference type="InterPro" id="IPR005467">
    <property type="entry name" value="His_kinase_dom"/>
</dbReference>
<organism evidence="10 11">
    <name type="scientific">Natrinema halophilum</name>
    <dbReference type="NCBI Taxonomy" id="1699371"/>
    <lineage>
        <taxon>Archaea</taxon>
        <taxon>Methanobacteriati</taxon>
        <taxon>Methanobacteriota</taxon>
        <taxon>Stenosarchaea group</taxon>
        <taxon>Halobacteria</taxon>
        <taxon>Halobacteriales</taxon>
        <taxon>Natrialbaceae</taxon>
        <taxon>Natrinema</taxon>
    </lineage>
</organism>
<evidence type="ECO:0000313" key="11">
    <source>
        <dbReference type="Proteomes" id="UP000509241"/>
    </source>
</evidence>
<dbReference type="CDD" id="cd00082">
    <property type="entry name" value="HisKA"/>
    <property type="match status" value="1"/>
</dbReference>
<dbReference type="EC" id="2.7.13.3" evidence="2"/>
<dbReference type="Pfam" id="PF08448">
    <property type="entry name" value="PAS_4"/>
    <property type="match status" value="1"/>
</dbReference>
<feature type="transmembrane region" description="Helical" evidence="7">
    <location>
        <begin position="144"/>
        <end position="163"/>
    </location>
</feature>
<evidence type="ECO:0000256" key="3">
    <source>
        <dbReference type="ARBA" id="ARBA00022553"/>
    </source>
</evidence>
<keyword evidence="3" id="KW-0597">Phosphoprotein</keyword>
<dbReference type="PROSITE" id="PS50109">
    <property type="entry name" value="HIS_KIN"/>
    <property type="match status" value="1"/>
</dbReference>
<feature type="transmembrane region" description="Helical" evidence="7">
    <location>
        <begin position="38"/>
        <end position="58"/>
    </location>
</feature>
<dbReference type="InterPro" id="IPR000014">
    <property type="entry name" value="PAS"/>
</dbReference>
<dbReference type="Gene3D" id="3.30.565.10">
    <property type="entry name" value="Histidine kinase-like ATPase, C-terminal domain"/>
    <property type="match status" value="1"/>
</dbReference>
<evidence type="ECO:0000259" key="9">
    <source>
        <dbReference type="PROSITE" id="PS50113"/>
    </source>
</evidence>
<feature type="transmembrane region" description="Helical" evidence="7">
    <location>
        <begin position="6"/>
        <end position="26"/>
    </location>
</feature>
<dbReference type="SUPFAM" id="SSF55874">
    <property type="entry name" value="ATPase domain of HSP90 chaperone/DNA topoisomerase II/histidine kinase"/>
    <property type="match status" value="1"/>
</dbReference>
<proteinExistence type="predicted"/>
<evidence type="ECO:0000259" key="8">
    <source>
        <dbReference type="PROSITE" id="PS50109"/>
    </source>
</evidence>
<dbReference type="GeneID" id="56032426"/>
<dbReference type="PANTHER" id="PTHR42878">
    <property type="entry name" value="TWO-COMPONENT HISTIDINE KINASE"/>
    <property type="match status" value="1"/>
</dbReference>
<dbReference type="GO" id="GO:0000155">
    <property type="term" value="F:phosphorelay sensor kinase activity"/>
    <property type="evidence" value="ECO:0007669"/>
    <property type="project" value="InterPro"/>
</dbReference>
<dbReference type="NCBIfam" id="TIGR00229">
    <property type="entry name" value="sensory_box"/>
    <property type="match status" value="1"/>
</dbReference>
<dbReference type="Pfam" id="PF02518">
    <property type="entry name" value="HATPase_c"/>
    <property type="match status" value="1"/>
</dbReference>
<dbReference type="InterPro" id="IPR035965">
    <property type="entry name" value="PAS-like_dom_sf"/>
</dbReference>
<feature type="transmembrane region" description="Helical" evidence="7">
    <location>
        <begin position="70"/>
        <end position="89"/>
    </location>
</feature>
<name>A0A7D5GG49_9EURY</name>
<dbReference type="InterPro" id="IPR050351">
    <property type="entry name" value="BphY/WalK/GraS-like"/>
</dbReference>
<dbReference type="InterPro" id="IPR036890">
    <property type="entry name" value="HATPase_C_sf"/>
</dbReference>
<dbReference type="InterPro" id="IPR004358">
    <property type="entry name" value="Sig_transdc_His_kin-like_C"/>
</dbReference>
<keyword evidence="7" id="KW-0812">Transmembrane</keyword>
<dbReference type="SMART" id="SM00387">
    <property type="entry name" value="HATPase_c"/>
    <property type="match status" value="1"/>
</dbReference>
<evidence type="ECO:0000313" key="10">
    <source>
        <dbReference type="EMBL" id="QLG48068.1"/>
    </source>
</evidence>
<dbReference type="PROSITE" id="PS50113">
    <property type="entry name" value="PAC"/>
    <property type="match status" value="1"/>
</dbReference>
<dbReference type="GO" id="GO:0030295">
    <property type="term" value="F:protein kinase activator activity"/>
    <property type="evidence" value="ECO:0007669"/>
    <property type="project" value="TreeGrafter"/>
</dbReference>
<dbReference type="AlphaFoldDB" id="A0A7D5GG49"/>
<dbReference type="GO" id="GO:0007234">
    <property type="term" value="P:osmosensory signaling via phosphorelay pathway"/>
    <property type="evidence" value="ECO:0007669"/>
    <property type="project" value="TreeGrafter"/>
</dbReference>
<evidence type="ECO:0000256" key="4">
    <source>
        <dbReference type="ARBA" id="ARBA00022679"/>
    </source>
</evidence>
<dbReference type="GO" id="GO:0016020">
    <property type="term" value="C:membrane"/>
    <property type="evidence" value="ECO:0007669"/>
    <property type="project" value="UniProtKB-SubCell"/>
</dbReference>
<dbReference type="InterPro" id="IPR000700">
    <property type="entry name" value="PAS-assoc_C"/>
</dbReference>
<evidence type="ECO:0000256" key="5">
    <source>
        <dbReference type="ARBA" id="ARBA00022777"/>
    </source>
</evidence>
<dbReference type="SUPFAM" id="SSF47384">
    <property type="entry name" value="Homodimeric domain of signal transducing histidine kinase"/>
    <property type="match status" value="1"/>
</dbReference>
<evidence type="ECO:0000256" key="7">
    <source>
        <dbReference type="SAM" id="Phobius"/>
    </source>
</evidence>
<dbReference type="Gene3D" id="3.30.450.20">
    <property type="entry name" value="PAS domain"/>
    <property type="match status" value="1"/>
</dbReference>
<dbReference type="InterPro" id="IPR013656">
    <property type="entry name" value="PAS_4"/>
</dbReference>
<dbReference type="GO" id="GO:0000156">
    <property type="term" value="F:phosphorelay response regulator activity"/>
    <property type="evidence" value="ECO:0007669"/>
    <property type="project" value="TreeGrafter"/>
</dbReference>
<reference evidence="10 11" key="1">
    <citation type="submission" date="2020-07" db="EMBL/GenBank/DDBJ databases">
        <authorList>
            <person name="Cui H."/>
        </authorList>
    </citation>
    <scope>NUCLEOTIDE SEQUENCE [LARGE SCALE GENOMIC DNA]</scope>
    <source>
        <strain evidence="10 11">YPL8</strain>
    </source>
</reference>
<feature type="domain" description="Histidine kinase" evidence="8">
    <location>
        <begin position="345"/>
        <end position="554"/>
    </location>
</feature>
<keyword evidence="11" id="KW-1185">Reference proteome</keyword>
<dbReference type="PRINTS" id="PR00344">
    <property type="entry name" value="BCTRLSENSOR"/>
</dbReference>
<comment type="catalytic activity">
    <reaction evidence="1">
        <text>ATP + protein L-histidine = ADP + protein N-phospho-L-histidine.</text>
        <dbReference type="EC" id="2.7.13.3"/>
    </reaction>
</comment>
<accession>A0A7D5GG49</accession>
<dbReference type="Proteomes" id="UP000509241">
    <property type="component" value="Chromosome"/>
</dbReference>
<keyword evidence="6 7" id="KW-0472">Membrane</keyword>
<protein>
    <recommendedName>
        <fullName evidence="2">histidine kinase</fullName>
        <ecNumber evidence="2">2.7.13.3</ecNumber>
    </recommendedName>
</protein>
<dbReference type="SUPFAM" id="SSF55785">
    <property type="entry name" value="PYP-like sensor domain (PAS domain)"/>
    <property type="match status" value="1"/>
</dbReference>
<keyword evidence="4" id="KW-0808">Transferase</keyword>